<reference evidence="2" key="1">
    <citation type="submission" date="2023-08" db="EMBL/GenBank/DDBJ databases">
        <authorList>
            <person name="Chen Y."/>
            <person name="Shah S."/>
            <person name="Dougan E. K."/>
            <person name="Thang M."/>
            <person name="Chan C."/>
        </authorList>
    </citation>
    <scope>NUCLEOTIDE SEQUENCE</scope>
</reference>
<comment type="caution">
    <text evidence="2">The sequence shown here is derived from an EMBL/GenBank/DDBJ whole genome shotgun (WGS) entry which is preliminary data.</text>
</comment>
<sequence length="773" mass="84686">MALTAKNAPHIQVKAAPVSREVSTPTPRPPVPRPGVVTCAVSAAGLAIARTGRRRQRGRSAAHAKGFGTEWDTAKEQTQVDAEATSTSLAEQSQSSSALSELSDGRERVFDPSVLRGPKGEILSDGEAPRPEGAEEFFSWLRDRGSSGLDHVQLLLGGGVAMRRKARAMDSGQELLAVPRDAWITPEVEADQSSLEALAWRLLRERSLGEDSSFAPFVQHLCRQDLSAHPIFWEDDEVDWVRPSPEAFELVCNLQAQTKERQARLLARAAAEVSMATRVEEDLEALTAEVRWALAVVETRSIEAQDGSGGAMVALCPLIGDFRPVSAGPELASFETEGDRLVLSAQKRLQPGEEVLQKVQQSSAWHLVKLGVVPGSEKPGVPSDAELVECNEAGNCWLPGPETDPSSYPKQTFMGTKIELLLEHAKLDFRGPRLPWMPPRQYCFVLPDEAFGSGRLLPAARFIIADIAGMGSNIKTWMRRWFVRFFRHCKLESLPSTKIENASEGEEVDKVLTMVHDTKVEVMARRIVGTWAQQAILKKDEMIEQIASSTGLPLGENGVIVVKEGQTVKAYFKAKRKDGTVGKSKKPREAVVISIEEQTLRVKFANKKRHEIPHNWVVSSTPLPNPKLLTAGCSPERLARGKLAITLLRSEKSILGLVMETLSEAADMLEELSNGVEGCKERGDPQGAEKLMKVIRHYLDQELVDLDEDTAACLPKSLADVPSDPGGKQFLDKPLWSLPEGYLDPKFSSDVMVMDESSGLTTGTKKPPSDESD</sequence>
<dbReference type="CDD" id="cd10527">
    <property type="entry name" value="SET_LSMT"/>
    <property type="match status" value="1"/>
</dbReference>
<dbReference type="Proteomes" id="UP001178507">
    <property type="component" value="Unassembled WGS sequence"/>
</dbReference>
<feature type="region of interest" description="Disordered" evidence="1">
    <location>
        <begin position="50"/>
        <end position="131"/>
    </location>
</feature>
<feature type="compositionally biased region" description="Basic residues" evidence="1">
    <location>
        <begin position="51"/>
        <end position="62"/>
    </location>
</feature>
<dbReference type="EMBL" id="CAUJNA010003360">
    <property type="protein sequence ID" value="CAJ1400111.1"/>
    <property type="molecule type" value="Genomic_DNA"/>
</dbReference>
<evidence type="ECO:0000313" key="3">
    <source>
        <dbReference type="Proteomes" id="UP001178507"/>
    </source>
</evidence>
<dbReference type="SUPFAM" id="SSF82199">
    <property type="entry name" value="SET domain"/>
    <property type="match status" value="1"/>
</dbReference>
<dbReference type="InterPro" id="IPR046341">
    <property type="entry name" value="SET_dom_sf"/>
</dbReference>
<dbReference type="InterPro" id="IPR050600">
    <property type="entry name" value="SETD3_SETD6_MTase"/>
</dbReference>
<feature type="region of interest" description="Disordered" evidence="1">
    <location>
        <begin position="1"/>
        <end position="36"/>
    </location>
</feature>
<evidence type="ECO:0000313" key="2">
    <source>
        <dbReference type="EMBL" id="CAJ1400111.1"/>
    </source>
</evidence>
<proteinExistence type="predicted"/>
<name>A0AA36J7X7_9DINO</name>
<protein>
    <submittedName>
        <fullName evidence="2">Uncharacterized protein</fullName>
    </submittedName>
</protein>
<keyword evidence="3" id="KW-1185">Reference proteome</keyword>
<feature type="compositionally biased region" description="Low complexity" evidence="1">
    <location>
        <begin position="84"/>
        <end position="102"/>
    </location>
</feature>
<evidence type="ECO:0000256" key="1">
    <source>
        <dbReference type="SAM" id="MobiDB-lite"/>
    </source>
</evidence>
<dbReference type="AlphaFoldDB" id="A0AA36J7X7"/>
<gene>
    <name evidence="2" type="ORF">EVOR1521_LOCUS23528</name>
</gene>
<dbReference type="PANTHER" id="PTHR13271">
    <property type="entry name" value="UNCHARACTERIZED PUTATIVE METHYLTRANSFERASE"/>
    <property type="match status" value="1"/>
</dbReference>
<dbReference type="Gene3D" id="3.90.1410.10">
    <property type="entry name" value="set domain protein methyltransferase, domain 1"/>
    <property type="match status" value="1"/>
</dbReference>
<accession>A0AA36J7X7</accession>
<dbReference type="GO" id="GO:0016279">
    <property type="term" value="F:protein-lysine N-methyltransferase activity"/>
    <property type="evidence" value="ECO:0007669"/>
    <property type="project" value="TreeGrafter"/>
</dbReference>
<organism evidence="2 3">
    <name type="scientific">Effrenium voratum</name>
    <dbReference type="NCBI Taxonomy" id="2562239"/>
    <lineage>
        <taxon>Eukaryota</taxon>
        <taxon>Sar</taxon>
        <taxon>Alveolata</taxon>
        <taxon>Dinophyceae</taxon>
        <taxon>Suessiales</taxon>
        <taxon>Symbiodiniaceae</taxon>
        <taxon>Effrenium</taxon>
    </lineage>
</organism>